<feature type="transmembrane region" description="Helical" evidence="2">
    <location>
        <begin position="505"/>
        <end position="526"/>
    </location>
</feature>
<feature type="compositionally biased region" description="Polar residues" evidence="1">
    <location>
        <begin position="249"/>
        <end position="259"/>
    </location>
</feature>
<gene>
    <name evidence="3" type="ORF">OSB52_02780</name>
</gene>
<feature type="compositionally biased region" description="Polar residues" evidence="1">
    <location>
        <begin position="165"/>
        <end position="180"/>
    </location>
</feature>
<dbReference type="RefSeq" id="WP_266060064.1">
    <property type="nucleotide sequence ID" value="NZ_JAPKFM010000002.1"/>
</dbReference>
<feature type="compositionally biased region" description="Acidic residues" evidence="1">
    <location>
        <begin position="398"/>
        <end position="414"/>
    </location>
</feature>
<feature type="region of interest" description="Disordered" evidence="1">
    <location>
        <begin position="390"/>
        <end position="466"/>
    </location>
</feature>
<feature type="region of interest" description="Disordered" evidence="1">
    <location>
        <begin position="243"/>
        <end position="369"/>
    </location>
</feature>
<keyword evidence="2" id="KW-1133">Transmembrane helix</keyword>
<dbReference type="EMBL" id="JAPKFM010000002">
    <property type="protein sequence ID" value="MCX2963013.1"/>
    <property type="molecule type" value="Genomic_DNA"/>
</dbReference>
<evidence type="ECO:0000313" key="3">
    <source>
        <dbReference type="EMBL" id="MCX2963013.1"/>
    </source>
</evidence>
<feature type="compositionally biased region" description="Low complexity" evidence="1">
    <location>
        <begin position="149"/>
        <end position="164"/>
    </location>
</feature>
<comment type="caution">
    <text evidence="3">The sequence shown here is derived from an EMBL/GenBank/DDBJ whole genome shotgun (WGS) entry which is preliminary data.</text>
</comment>
<keyword evidence="4" id="KW-1185">Reference proteome</keyword>
<feature type="transmembrane region" description="Helical" evidence="2">
    <location>
        <begin position="473"/>
        <end position="498"/>
    </location>
</feature>
<feature type="compositionally biased region" description="Basic and acidic residues" evidence="1">
    <location>
        <begin position="201"/>
        <end position="210"/>
    </location>
</feature>
<keyword evidence="2" id="KW-0812">Transmembrane</keyword>
<feature type="compositionally biased region" description="Gly residues" evidence="1">
    <location>
        <begin position="1"/>
        <end position="11"/>
    </location>
</feature>
<name>A0A9X3I2Y8_9ACTN</name>
<evidence type="ECO:0008006" key="5">
    <source>
        <dbReference type="Google" id="ProtNLM"/>
    </source>
</evidence>
<proteinExistence type="predicted"/>
<dbReference type="AlphaFoldDB" id="A0A9X3I2Y8"/>
<feature type="compositionally biased region" description="Pro residues" evidence="1">
    <location>
        <begin position="111"/>
        <end position="121"/>
    </location>
</feature>
<evidence type="ECO:0000256" key="2">
    <source>
        <dbReference type="SAM" id="Phobius"/>
    </source>
</evidence>
<accession>A0A9X3I2Y8</accession>
<sequence>MASESGSGGSTSGPDDTDSRPISVSELLARSRAEGAPSAAPNRETRNRRRVGREGAVSVSELTGEIPRVASADGETPAQPDRPASRAGASTSNPGAAQAPRDRTTPVEQPSEPPPVRPAAPFPRSTTPVARRHADDRAFPERSQAPQTRARPPIAGPPAGRSPGLSSSGMPDYAQPSTRDFSAADVADRSARPTAPTGSESPDKATRDSENANAVTGIIPVVDDTPDGLVVIDSDDVDVVDLAAPGDTENATAGPNTANRAAPVDTPPADDFEAYRAFADIEEDEPAPRKGLFGLSKGLRKKKDRSARPAAARERERRAAEVVDATGVDHAPTVDEQSGPAQATAQVASADHVAADDAPTDAGSDDTQSTSVLGMMAAPVVADSVRDVAGPTAVSDAAESETAESEAAESETAESDTPASDTSTPDDDRPATEPTAAALSAPTGPLIDQPAAEQSADAAATTADDDAGEQSPVLAWLSIIGQSLAGLAIGVGLFWGFTELWKWNVYFALVLAVLVIFGIVTFAHLVRRTKDLTTTLLALGVALIVTIGPLVLLAT</sequence>
<evidence type="ECO:0000256" key="1">
    <source>
        <dbReference type="SAM" id="MobiDB-lite"/>
    </source>
</evidence>
<evidence type="ECO:0000313" key="4">
    <source>
        <dbReference type="Proteomes" id="UP001143347"/>
    </source>
</evidence>
<keyword evidence="2" id="KW-0472">Membrane</keyword>
<dbReference type="Proteomes" id="UP001143347">
    <property type="component" value="Unassembled WGS sequence"/>
</dbReference>
<protein>
    <recommendedName>
        <fullName evidence="5">Transmembrane protein</fullName>
    </recommendedName>
</protein>
<organism evidence="3 4">
    <name type="scientific">Gordonia aquimaris</name>
    <dbReference type="NCBI Taxonomy" id="2984863"/>
    <lineage>
        <taxon>Bacteria</taxon>
        <taxon>Bacillati</taxon>
        <taxon>Actinomycetota</taxon>
        <taxon>Actinomycetes</taxon>
        <taxon>Mycobacteriales</taxon>
        <taxon>Gordoniaceae</taxon>
        <taxon>Gordonia</taxon>
    </lineage>
</organism>
<feature type="transmembrane region" description="Helical" evidence="2">
    <location>
        <begin position="532"/>
        <end position="554"/>
    </location>
</feature>
<feature type="compositionally biased region" description="Low complexity" evidence="1">
    <location>
        <begin position="343"/>
        <end position="352"/>
    </location>
</feature>
<reference evidence="3" key="1">
    <citation type="submission" date="2022-10" db="EMBL/GenBank/DDBJ databases">
        <title>WGS of marine actinomycetes from Thailand.</title>
        <authorList>
            <person name="Thawai C."/>
        </authorList>
    </citation>
    <scope>NUCLEOTIDE SEQUENCE</scope>
    <source>
        <strain evidence="3">SW21</strain>
    </source>
</reference>
<feature type="compositionally biased region" description="Basic and acidic residues" evidence="1">
    <location>
        <begin position="311"/>
        <end position="321"/>
    </location>
</feature>
<feature type="region of interest" description="Disordered" evidence="1">
    <location>
        <begin position="1"/>
        <end position="219"/>
    </location>
</feature>